<evidence type="ECO:0000256" key="5">
    <source>
        <dbReference type="RuleBase" id="RU367022"/>
    </source>
</evidence>
<keyword evidence="3 5" id="KW-1133">Transmembrane helix</keyword>
<evidence type="ECO:0000313" key="7">
    <source>
        <dbReference type="EMBL" id="KAL2857282.1"/>
    </source>
</evidence>
<evidence type="ECO:0000256" key="4">
    <source>
        <dbReference type="ARBA" id="ARBA00023136"/>
    </source>
</evidence>
<feature type="transmembrane region" description="Helical" evidence="5">
    <location>
        <begin position="214"/>
        <end position="240"/>
    </location>
</feature>
<evidence type="ECO:0000256" key="6">
    <source>
        <dbReference type="SAM" id="MobiDB-lite"/>
    </source>
</evidence>
<dbReference type="PANTHER" id="PTHR12483">
    <property type="entry name" value="SOLUTE CARRIER FAMILY 31 COPPER TRANSPORTERS"/>
    <property type="match status" value="1"/>
</dbReference>
<dbReference type="PANTHER" id="PTHR12483:SF27">
    <property type="entry name" value="COPPER TRANSPORT PROTEIN CTR1"/>
    <property type="match status" value="1"/>
</dbReference>
<keyword evidence="2 5" id="KW-0812">Transmembrane</keyword>
<dbReference type="EMBL" id="JBFXLU010000004">
    <property type="protein sequence ID" value="KAL2857282.1"/>
    <property type="molecule type" value="Genomic_DNA"/>
</dbReference>
<organism evidence="7 8">
    <name type="scientific">Aspergillus pseudoustus</name>
    <dbReference type="NCBI Taxonomy" id="1810923"/>
    <lineage>
        <taxon>Eukaryota</taxon>
        <taxon>Fungi</taxon>
        <taxon>Dikarya</taxon>
        <taxon>Ascomycota</taxon>
        <taxon>Pezizomycotina</taxon>
        <taxon>Eurotiomycetes</taxon>
        <taxon>Eurotiomycetidae</taxon>
        <taxon>Eurotiales</taxon>
        <taxon>Aspergillaceae</taxon>
        <taxon>Aspergillus</taxon>
        <taxon>Aspergillus subgen. Nidulantes</taxon>
    </lineage>
</organism>
<keyword evidence="5" id="KW-0406">Ion transport</keyword>
<evidence type="ECO:0000256" key="3">
    <source>
        <dbReference type="ARBA" id="ARBA00022989"/>
    </source>
</evidence>
<keyword evidence="5" id="KW-0186">Copper</keyword>
<keyword evidence="4 5" id="KW-0472">Membrane</keyword>
<feature type="region of interest" description="Disordered" evidence="6">
    <location>
        <begin position="1"/>
        <end position="28"/>
    </location>
</feature>
<proteinExistence type="inferred from homology"/>
<evidence type="ECO:0000256" key="1">
    <source>
        <dbReference type="ARBA" id="ARBA00004141"/>
    </source>
</evidence>
<comment type="caution">
    <text evidence="7">The sequence shown here is derived from an EMBL/GenBank/DDBJ whole genome shotgun (WGS) entry which is preliminary data.</text>
</comment>
<reference evidence="7 8" key="1">
    <citation type="submission" date="2024-07" db="EMBL/GenBank/DDBJ databases">
        <title>Section-level genome sequencing and comparative genomics of Aspergillus sections Usti and Cavernicolus.</title>
        <authorList>
            <consortium name="Lawrence Berkeley National Laboratory"/>
            <person name="Nybo J.L."/>
            <person name="Vesth T.C."/>
            <person name="Theobald S."/>
            <person name="Frisvad J.C."/>
            <person name="Larsen T.O."/>
            <person name="Kjaerboelling I."/>
            <person name="Rothschild-Mancinelli K."/>
            <person name="Lyhne E.K."/>
            <person name="Kogle M.E."/>
            <person name="Barry K."/>
            <person name="Clum A."/>
            <person name="Na H."/>
            <person name="Ledsgaard L."/>
            <person name="Lin J."/>
            <person name="Lipzen A."/>
            <person name="Kuo A."/>
            <person name="Riley R."/>
            <person name="Mondo S."/>
            <person name="Labutti K."/>
            <person name="Haridas S."/>
            <person name="Pangalinan J."/>
            <person name="Salamov A.A."/>
            <person name="Simmons B.A."/>
            <person name="Magnuson J.K."/>
            <person name="Chen J."/>
            <person name="Drula E."/>
            <person name="Henrissat B."/>
            <person name="Wiebenga A."/>
            <person name="Lubbers R.J."/>
            <person name="Gomes A.C."/>
            <person name="Makela M.R."/>
            <person name="Stajich J."/>
            <person name="Grigoriev I.V."/>
            <person name="Mortensen U.H."/>
            <person name="De Vries R.P."/>
            <person name="Baker S.E."/>
            <person name="Andersen M.R."/>
        </authorList>
    </citation>
    <scope>NUCLEOTIDE SEQUENCE [LARGE SCALE GENOMIC DNA]</scope>
    <source>
        <strain evidence="7 8">CBS 123904</strain>
    </source>
</reference>
<evidence type="ECO:0000313" key="8">
    <source>
        <dbReference type="Proteomes" id="UP001610446"/>
    </source>
</evidence>
<sequence>MDMDMDMDISTNHDHGHGHTQSTDHAGADTSMPMTMSSIFTSSTTITLFFSSWTTTSPLTYTLTLLLLFLLSFLNRFLAALRFQLESADARSTEPSASSIPILAPPRSRRRGMGVHIPKARLSPLPVYMRVVESDKDMDCEESIGEEALLQPSSSTLREGEGVGFGSESMKRSTVWARVRRTCSSAIFSSWTPSAPWGLRQDGSRAILEGVRAFIGYILMLAVMTFNVGIFVAVLGGILVGELMLGRYMRHSAWEDGACHD</sequence>
<name>A0ABR4KYW1_9EURO</name>
<feature type="transmembrane region" description="Helical" evidence="5">
    <location>
        <begin position="59"/>
        <end position="78"/>
    </location>
</feature>
<protein>
    <recommendedName>
        <fullName evidence="5">Copper transport protein</fullName>
    </recommendedName>
</protein>
<dbReference type="InterPro" id="IPR007274">
    <property type="entry name" value="Cop_transporter"/>
</dbReference>
<comment type="similarity">
    <text evidence="5">Belongs to the copper transporter (Ctr) (TC 1.A.56) family. SLC31A subfamily.</text>
</comment>
<keyword evidence="5" id="KW-0187">Copper transport</keyword>
<gene>
    <name evidence="7" type="ORF">BJY01DRAFT_137408</name>
</gene>
<evidence type="ECO:0000256" key="2">
    <source>
        <dbReference type="ARBA" id="ARBA00022692"/>
    </source>
</evidence>
<dbReference type="Pfam" id="PF04145">
    <property type="entry name" value="Ctr"/>
    <property type="match status" value="1"/>
</dbReference>
<keyword evidence="5" id="KW-0813">Transport</keyword>
<comment type="subcellular location">
    <subcellularLocation>
        <location evidence="1 5">Membrane</location>
        <topology evidence="1 5">Multi-pass membrane protein</topology>
    </subcellularLocation>
</comment>
<dbReference type="Proteomes" id="UP001610446">
    <property type="component" value="Unassembled WGS sequence"/>
</dbReference>
<keyword evidence="8" id="KW-1185">Reference proteome</keyword>
<accession>A0ABR4KYW1</accession>